<protein>
    <submittedName>
        <fullName evidence="1">Uncharacterized protein</fullName>
    </submittedName>
</protein>
<sequence length="170" mass="18938">MGEIERVMEGLQLGEEEEAAFNLVASQIPSQISFDFCLVGRFLTVAQQFDNFIGSFIEYDSSIVSLGYSSSLRIRVGVDTRKSLKMKNKLALSSDQFTYATFQCEKLRHLLGDGGFIKSMAERIRSAESYETLKLERSGIRDASDVVNRGDARDSMELLRRVVGGSRGTS</sequence>
<evidence type="ECO:0000313" key="1">
    <source>
        <dbReference type="EMBL" id="KAE8728766.1"/>
    </source>
</evidence>
<organism evidence="1 2">
    <name type="scientific">Hibiscus syriacus</name>
    <name type="common">Rose of Sharon</name>
    <dbReference type="NCBI Taxonomy" id="106335"/>
    <lineage>
        <taxon>Eukaryota</taxon>
        <taxon>Viridiplantae</taxon>
        <taxon>Streptophyta</taxon>
        <taxon>Embryophyta</taxon>
        <taxon>Tracheophyta</taxon>
        <taxon>Spermatophyta</taxon>
        <taxon>Magnoliopsida</taxon>
        <taxon>eudicotyledons</taxon>
        <taxon>Gunneridae</taxon>
        <taxon>Pentapetalae</taxon>
        <taxon>rosids</taxon>
        <taxon>malvids</taxon>
        <taxon>Malvales</taxon>
        <taxon>Malvaceae</taxon>
        <taxon>Malvoideae</taxon>
        <taxon>Hibiscus</taxon>
    </lineage>
</organism>
<comment type="caution">
    <text evidence="1">The sequence shown here is derived from an EMBL/GenBank/DDBJ whole genome shotgun (WGS) entry which is preliminary data.</text>
</comment>
<keyword evidence="2" id="KW-1185">Reference proteome</keyword>
<dbReference type="Proteomes" id="UP000436088">
    <property type="component" value="Unassembled WGS sequence"/>
</dbReference>
<gene>
    <name evidence="1" type="ORF">F3Y22_tig00004072pilonHSYRG00117</name>
</gene>
<evidence type="ECO:0000313" key="2">
    <source>
        <dbReference type="Proteomes" id="UP000436088"/>
    </source>
</evidence>
<dbReference type="EMBL" id="VEPZ02000247">
    <property type="protein sequence ID" value="KAE8728766.1"/>
    <property type="molecule type" value="Genomic_DNA"/>
</dbReference>
<reference evidence="1" key="1">
    <citation type="submission" date="2019-09" db="EMBL/GenBank/DDBJ databases">
        <title>Draft genome information of white flower Hibiscus syriacus.</title>
        <authorList>
            <person name="Kim Y.-M."/>
        </authorList>
    </citation>
    <scope>NUCLEOTIDE SEQUENCE [LARGE SCALE GENOMIC DNA]</scope>
    <source>
        <strain evidence="1">YM2019G1</strain>
    </source>
</reference>
<proteinExistence type="predicted"/>
<accession>A0A6A3CJ28</accession>
<dbReference type="AlphaFoldDB" id="A0A6A3CJ28"/>
<name>A0A6A3CJ28_HIBSY</name>